<proteinExistence type="inferred from homology"/>
<comment type="caution">
    <text evidence="12">The sequence shown here is derived from an EMBL/GenBank/DDBJ whole genome shotgun (WGS) entry which is preliminary data.</text>
</comment>
<comment type="catalytic activity">
    <reaction evidence="1">
        <text>Random endo-hydrolysis of N-acetyl-beta-D-glucosaminide (1-&gt;4)-beta-linkages in chitin and chitodextrins.</text>
        <dbReference type="EC" id="3.2.1.14"/>
    </reaction>
</comment>
<dbReference type="Gene3D" id="1.10.530.10">
    <property type="match status" value="1"/>
</dbReference>
<dbReference type="EMBL" id="RWGY01000029">
    <property type="protein sequence ID" value="TVU19302.1"/>
    <property type="molecule type" value="Genomic_DNA"/>
</dbReference>
<dbReference type="GO" id="GO:0006032">
    <property type="term" value="P:chitin catabolic process"/>
    <property type="evidence" value="ECO:0007669"/>
    <property type="project" value="UniProtKB-KW"/>
</dbReference>
<keyword evidence="10" id="KW-0624">Polysaccharide degradation</keyword>
<evidence type="ECO:0000256" key="3">
    <source>
        <dbReference type="ARBA" id="ARBA00012729"/>
    </source>
</evidence>
<name>A0A5J9U6H5_9POAL</name>
<dbReference type="Gramene" id="TVU19302">
    <property type="protein sequence ID" value="TVU19302"/>
    <property type="gene ID" value="EJB05_35443"/>
</dbReference>
<dbReference type="Pfam" id="PF00182">
    <property type="entry name" value="Glyco_hydro_19"/>
    <property type="match status" value="1"/>
</dbReference>
<evidence type="ECO:0000256" key="10">
    <source>
        <dbReference type="ARBA" id="ARBA00023326"/>
    </source>
</evidence>
<keyword evidence="13" id="KW-1185">Reference proteome</keyword>
<dbReference type="GO" id="GO:0050832">
    <property type="term" value="P:defense response to fungus"/>
    <property type="evidence" value="ECO:0007669"/>
    <property type="project" value="TreeGrafter"/>
</dbReference>
<sequence>MTPGAPNQPSCHAVVAGLWTLTPPDAASGRAPGYGLTTNILTGGRHCTGADARVEPYKRYCDLLGVTYGPNMDCRGQVPFDGAIKSPAK</sequence>
<dbReference type="InterPro" id="IPR023346">
    <property type="entry name" value="Lysozyme-like_dom_sf"/>
</dbReference>
<dbReference type="PANTHER" id="PTHR22595:SF79">
    <property type="entry name" value="CHITINASE 12"/>
    <property type="match status" value="1"/>
</dbReference>
<dbReference type="GO" id="GO:0000272">
    <property type="term" value="P:polysaccharide catabolic process"/>
    <property type="evidence" value="ECO:0007669"/>
    <property type="project" value="UniProtKB-KW"/>
</dbReference>
<gene>
    <name evidence="12" type="ORF">EJB05_35443</name>
</gene>
<evidence type="ECO:0000313" key="13">
    <source>
        <dbReference type="Proteomes" id="UP000324897"/>
    </source>
</evidence>
<evidence type="ECO:0000256" key="2">
    <source>
        <dbReference type="ARBA" id="ARBA00009373"/>
    </source>
</evidence>
<feature type="domain" description="Glycoside hydrolase family 19 catalytic" evidence="11">
    <location>
        <begin position="6"/>
        <end position="74"/>
    </location>
</feature>
<dbReference type="EC" id="3.2.1.14" evidence="3"/>
<reference evidence="12 13" key="1">
    <citation type="journal article" date="2019" name="Sci. Rep.">
        <title>A high-quality genome of Eragrostis curvula grass provides insights into Poaceae evolution and supports new strategies to enhance forage quality.</title>
        <authorList>
            <person name="Carballo J."/>
            <person name="Santos B.A.C.M."/>
            <person name="Zappacosta D."/>
            <person name="Garbus I."/>
            <person name="Selva J.P."/>
            <person name="Gallo C.A."/>
            <person name="Diaz A."/>
            <person name="Albertini E."/>
            <person name="Caccamo M."/>
            <person name="Echenique V."/>
        </authorList>
    </citation>
    <scope>NUCLEOTIDE SEQUENCE [LARGE SCALE GENOMIC DNA]</scope>
    <source>
        <strain evidence="13">cv. Victoria</strain>
        <tissue evidence="12">Leaf</tissue>
    </source>
</reference>
<evidence type="ECO:0000313" key="12">
    <source>
        <dbReference type="EMBL" id="TVU19302.1"/>
    </source>
</evidence>
<comment type="similarity">
    <text evidence="2">Belongs to the glycosyl hydrolase 19 family. Chitinase class I subfamily.</text>
</comment>
<keyword evidence="9" id="KW-0326">Glycosidase</keyword>
<evidence type="ECO:0000256" key="7">
    <source>
        <dbReference type="ARBA" id="ARBA00023157"/>
    </source>
</evidence>
<keyword evidence="4" id="KW-0378">Hydrolase</keyword>
<protein>
    <recommendedName>
        <fullName evidence="3">chitinase</fullName>
        <ecNumber evidence="3">3.2.1.14</ecNumber>
    </recommendedName>
</protein>
<evidence type="ECO:0000256" key="8">
    <source>
        <dbReference type="ARBA" id="ARBA00023277"/>
    </source>
</evidence>
<dbReference type="SUPFAM" id="SSF53955">
    <property type="entry name" value="Lysozyme-like"/>
    <property type="match status" value="1"/>
</dbReference>
<keyword evidence="6" id="KW-0146">Chitin degradation</keyword>
<dbReference type="OrthoDB" id="5985073at2759"/>
<keyword evidence="7" id="KW-1015">Disulfide bond</keyword>
<feature type="non-terminal residue" evidence="12">
    <location>
        <position position="1"/>
    </location>
</feature>
<organism evidence="12 13">
    <name type="scientific">Eragrostis curvula</name>
    <name type="common">weeping love grass</name>
    <dbReference type="NCBI Taxonomy" id="38414"/>
    <lineage>
        <taxon>Eukaryota</taxon>
        <taxon>Viridiplantae</taxon>
        <taxon>Streptophyta</taxon>
        <taxon>Embryophyta</taxon>
        <taxon>Tracheophyta</taxon>
        <taxon>Spermatophyta</taxon>
        <taxon>Magnoliopsida</taxon>
        <taxon>Liliopsida</taxon>
        <taxon>Poales</taxon>
        <taxon>Poaceae</taxon>
        <taxon>PACMAD clade</taxon>
        <taxon>Chloridoideae</taxon>
        <taxon>Eragrostideae</taxon>
        <taxon>Eragrostidinae</taxon>
        <taxon>Eragrostis</taxon>
    </lineage>
</organism>
<dbReference type="GO" id="GO:0008843">
    <property type="term" value="F:endochitinase activity"/>
    <property type="evidence" value="ECO:0007669"/>
    <property type="project" value="UniProtKB-EC"/>
</dbReference>
<dbReference type="AlphaFoldDB" id="A0A5J9U6H5"/>
<dbReference type="Proteomes" id="UP000324897">
    <property type="component" value="Chromosome 7"/>
</dbReference>
<dbReference type="GO" id="GO:0016998">
    <property type="term" value="P:cell wall macromolecule catabolic process"/>
    <property type="evidence" value="ECO:0007669"/>
    <property type="project" value="InterPro"/>
</dbReference>
<keyword evidence="5" id="KW-0611">Plant defense</keyword>
<evidence type="ECO:0000256" key="1">
    <source>
        <dbReference type="ARBA" id="ARBA00000822"/>
    </source>
</evidence>
<evidence type="ECO:0000259" key="11">
    <source>
        <dbReference type="Pfam" id="PF00182"/>
    </source>
</evidence>
<accession>A0A5J9U6H5</accession>
<evidence type="ECO:0000256" key="9">
    <source>
        <dbReference type="ARBA" id="ARBA00023295"/>
    </source>
</evidence>
<dbReference type="PANTHER" id="PTHR22595">
    <property type="entry name" value="CHITINASE-RELATED"/>
    <property type="match status" value="1"/>
</dbReference>
<dbReference type="InterPro" id="IPR000726">
    <property type="entry name" value="Glyco_hydro_19_cat"/>
</dbReference>
<keyword evidence="8" id="KW-0119">Carbohydrate metabolism</keyword>
<evidence type="ECO:0000256" key="6">
    <source>
        <dbReference type="ARBA" id="ARBA00023024"/>
    </source>
</evidence>
<evidence type="ECO:0000256" key="5">
    <source>
        <dbReference type="ARBA" id="ARBA00022821"/>
    </source>
</evidence>
<evidence type="ECO:0000256" key="4">
    <source>
        <dbReference type="ARBA" id="ARBA00022801"/>
    </source>
</evidence>